<evidence type="ECO:0000256" key="1">
    <source>
        <dbReference type="ARBA" id="ARBA00023002"/>
    </source>
</evidence>
<comment type="caution">
    <text evidence="3">The sequence shown here is derived from an EMBL/GenBank/DDBJ whole genome shotgun (WGS) entry which is preliminary data.</text>
</comment>
<dbReference type="GO" id="GO:0016491">
    <property type="term" value="F:oxidoreductase activity"/>
    <property type="evidence" value="ECO:0007669"/>
    <property type="project" value="UniProtKB-KW"/>
</dbReference>
<accession>A0A921RQU8</accession>
<dbReference type="OMA" id="NYVKCSA"/>
<evidence type="ECO:0000313" key="3">
    <source>
        <dbReference type="EMBL" id="KAG0544279.1"/>
    </source>
</evidence>
<reference evidence="3" key="1">
    <citation type="journal article" date="2019" name="BMC Genomics">
        <title>A new reference genome for Sorghum bicolor reveals high levels of sequence similarity between sweet and grain genotypes: implications for the genetics of sugar metabolism.</title>
        <authorList>
            <person name="Cooper E.A."/>
            <person name="Brenton Z.W."/>
            <person name="Flinn B.S."/>
            <person name="Jenkins J."/>
            <person name="Shu S."/>
            <person name="Flowers D."/>
            <person name="Luo F."/>
            <person name="Wang Y."/>
            <person name="Xia P."/>
            <person name="Barry K."/>
            <person name="Daum C."/>
            <person name="Lipzen A."/>
            <person name="Yoshinaga Y."/>
            <person name="Schmutz J."/>
            <person name="Saski C."/>
            <person name="Vermerris W."/>
            <person name="Kresovich S."/>
        </authorList>
    </citation>
    <scope>NUCLEOTIDE SEQUENCE</scope>
</reference>
<dbReference type="AlphaFoldDB" id="A0A921RQU8"/>
<evidence type="ECO:0000313" key="4">
    <source>
        <dbReference type="Proteomes" id="UP000807115"/>
    </source>
</evidence>
<dbReference type="Pfam" id="PF01370">
    <property type="entry name" value="Epimerase"/>
    <property type="match status" value="1"/>
</dbReference>
<dbReference type="PANTHER" id="PTHR10366">
    <property type="entry name" value="NAD DEPENDENT EPIMERASE/DEHYDRATASE"/>
    <property type="match status" value="1"/>
</dbReference>
<dbReference type="FunFam" id="3.40.50.720:FF:000382">
    <property type="entry name" value="NAD(P)-binding Rossmann-fold superfamily protein"/>
    <property type="match status" value="1"/>
</dbReference>
<feature type="domain" description="NAD-dependent epimerase/dehydratase" evidence="2">
    <location>
        <begin position="9"/>
        <end position="244"/>
    </location>
</feature>
<proteinExistence type="predicted"/>
<gene>
    <name evidence="3" type="ORF">BDA96_02G261700</name>
</gene>
<protein>
    <recommendedName>
        <fullName evidence="2">NAD-dependent epimerase/dehydratase domain-containing protein</fullName>
    </recommendedName>
</protein>
<name>A0A921RQU8_SORBI</name>
<dbReference type="Proteomes" id="UP000807115">
    <property type="component" value="Chromosome 2"/>
</dbReference>
<evidence type="ECO:0000259" key="2">
    <source>
        <dbReference type="Pfam" id="PF01370"/>
    </source>
</evidence>
<dbReference type="CDD" id="cd08958">
    <property type="entry name" value="FR_SDR_e"/>
    <property type="match status" value="1"/>
</dbReference>
<dbReference type="InterPro" id="IPR036291">
    <property type="entry name" value="NAD(P)-bd_dom_sf"/>
</dbReference>
<dbReference type="KEGG" id="sbi:8054739"/>
<dbReference type="InterPro" id="IPR050425">
    <property type="entry name" value="NAD(P)_dehydrat-like"/>
</dbReference>
<dbReference type="SUPFAM" id="SSF51735">
    <property type="entry name" value="NAD(P)-binding Rossmann-fold domains"/>
    <property type="match status" value="1"/>
</dbReference>
<organism evidence="3 4">
    <name type="scientific">Sorghum bicolor</name>
    <name type="common">Sorghum</name>
    <name type="synonym">Sorghum vulgare</name>
    <dbReference type="NCBI Taxonomy" id="4558"/>
    <lineage>
        <taxon>Eukaryota</taxon>
        <taxon>Viridiplantae</taxon>
        <taxon>Streptophyta</taxon>
        <taxon>Embryophyta</taxon>
        <taxon>Tracheophyta</taxon>
        <taxon>Spermatophyta</taxon>
        <taxon>Magnoliopsida</taxon>
        <taxon>Liliopsida</taxon>
        <taxon>Poales</taxon>
        <taxon>Poaceae</taxon>
        <taxon>PACMAD clade</taxon>
        <taxon>Panicoideae</taxon>
        <taxon>Andropogonodae</taxon>
        <taxon>Andropogoneae</taxon>
        <taxon>Sorghinae</taxon>
        <taxon>Sorghum</taxon>
    </lineage>
</organism>
<reference evidence="3" key="2">
    <citation type="submission" date="2020-10" db="EMBL/GenBank/DDBJ databases">
        <authorList>
            <person name="Cooper E.A."/>
            <person name="Brenton Z.W."/>
            <person name="Flinn B.S."/>
            <person name="Jenkins J."/>
            <person name="Shu S."/>
            <person name="Flowers D."/>
            <person name="Luo F."/>
            <person name="Wang Y."/>
            <person name="Xia P."/>
            <person name="Barry K."/>
            <person name="Daum C."/>
            <person name="Lipzen A."/>
            <person name="Yoshinaga Y."/>
            <person name="Schmutz J."/>
            <person name="Saski C."/>
            <person name="Vermerris W."/>
            <person name="Kresovich S."/>
        </authorList>
    </citation>
    <scope>NUCLEOTIDE SEQUENCE</scope>
</reference>
<keyword evidence="1" id="KW-0560">Oxidoreductase</keyword>
<dbReference type="PANTHER" id="PTHR10366:SF786">
    <property type="entry name" value="OS09G0491820 PROTEIN"/>
    <property type="match status" value="1"/>
</dbReference>
<sequence>MASPPPPRVCVTGGGGYVASWLVKLLLSRGYAVHATVRDPSDPKNAHLRRLDGAPESLLLFKADVLDRDALAAAVAGCEGVFHVASPVPADKVLDPESEVLSPAVKGTLNVLQACSANNVQKVVVVSSTAAVHYNPSWPHGRIKDESCWSDKNFCMKNENWYTAAKTIAEETALEYGEKNGLNVVTVCPCIVLGPLLQPLINTTSELLIYIIKGGPRLMKNLPWNIVDVRDVADALLLVYEKVGSSGRYICAPDRISTNDIVKLLKKSYPNYNYVNCENKDYESEVSPVTSEKLKSLGWKPRKMEETLLDSVEYFEKAGFLQDVEGCPCRLPHLFHFASD</sequence>
<dbReference type="OrthoDB" id="2735536at2759"/>
<dbReference type="Gene3D" id="3.40.50.720">
    <property type="entry name" value="NAD(P)-binding Rossmann-like Domain"/>
    <property type="match status" value="1"/>
</dbReference>
<dbReference type="InterPro" id="IPR001509">
    <property type="entry name" value="Epimerase_deHydtase"/>
</dbReference>
<dbReference type="EMBL" id="CM027681">
    <property type="protein sequence ID" value="KAG0544279.1"/>
    <property type="molecule type" value="Genomic_DNA"/>
</dbReference>
<dbReference type="Gramene" id="EER99108">
    <property type="protein sequence ID" value="EER99108"/>
    <property type="gene ID" value="SORBI_3002G250100"/>
</dbReference>